<dbReference type="HOGENOM" id="CLU_1084888_0_0_6"/>
<dbReference type="RefSeq" id="WP_044618018.1">
    <property type="nucleotide sequence ID" value="NZ_CP007142.1"/>
</dbReference>
<proteinExistence type="predicted"/>
<evidence type="ECO:0000313" key="1">
    <source>
        <dbReference type="EMBL" id="AJQ95858.1"/>
    </source>
</evidence>
<dbReference type="KEGG" id="gsn:YC6258_03822"/>
<sequence>MTAGEAKHRHLTENDLHEYAQDPTQASLENQRQHLENCSECRTKAHSMQQARAIVEQHLSSLNQQSDRESLKRLVYQQAHTLALAEYLRPTDLRTKKRYSWRSIITFLKPDRSWFFVIPMTALLTFMVGRINLWNEEVVITTFGSDHTQLANSPSANVSQALSFIGFHLSHNRKTHMLDIKWQSLEGVNQYRLELYEMVDTHRQLVKAAETRQTHWGLEYPELKVNQLYELNLSGQTDEGIPFHFHSGFVLKKDNK</sequence>
<organism evidence="1 2">
    <name type="scientific">Gynuella sunshinyii YC6258</name>
    <dbReference type="NCBI Taxonomy" id="1445510"/>
    <lineage>
        <taxon>Bacteria</taxon>
        <taxon>Pseudomonadati</taxon>
        <taxon>Pseudomonadota</taxon>
        <taxon>Gammaproteobacteria</taxon>
        <taxon>Oceanospirillales</taxon>
        <taxon>Saccharospirillaceae</taxon>
        <taxon>Gynuella</taxon>
    </lineage>
</organism>
<accession>A0A0C5VR32</accession>
<keyword evidence="2" id="KW-1185">Reference proteome</keyword>
<dbReference type="Proteomes" id="UP000032266">
    <property type="component" value="Chromosome"/>
</dbReference>
<gene>
    <name evidence="1" type="ORF">YC6258_03822</name>
</gene>
<reference evidence="1 2" key="1">
    <citation type="submission" date="2014-01" db="EMBL/GenBank/DDBJ databases">
        <title>Full genme sequencing of cellulolytic bacterium Gynuella sunshinyii YC6258T gen. nov., sp. nov.</title>
        <authorList>
            <person name="Khan H."/>
            <person name="Chung E.J."/>
            <person name="Chung Y.R."/>
        </authorList>
    </citation>
    <scope>NUCLEOTIDE SEQUENCE [LARGE SCALE GENOMIC DNA]</scope>
    <source>
        <strain evidence="1 2">YC6258</strain>
    </source>
</reference>
<dbReference type="AlphaFoldDB" id="A0A0C5VR32"/>
<protein>
    <recommendedName>
        <fullName evidence="3">Zinc-finger domain-containing protein</fullName>
    </recommendedName>
</protein>
<evidence type="ECO:0008006" key="3">
    <source>
        <dbReference type="Google" id="ProtNLM"/>
    </source>
</evidence>
<dbReference type="EMBL" id="CP007142">
    <property type="protein sequence ID" value="AJQ95858.1"/>
    <property type="molecule type" value="Genomic_DNA"/>
</dbReference>
<evidence type="ECO:0000313" key="2">
    <source>
        <dbReference type="Proteomes" id="UP000032266"/>
    </source>
</evidence>
<name>A0A0C5VR32_9GAMM</name>